<evidence type="ECO:0000313" key="6">
    <source>
        <dbReference type="Proteomes" id="UP001207528"/>
    </source>
</evidence>
<dbReference type="Pfam" id="PF02195">
    <property type="entry name" value="ParB_N"/>
    <property type="match status" value="1"/>
</dbReference>
<feature type="domain" description="ParB-like N-terminal" evidence="2">
    <location>
        <begin position="29"/>
        <end position="115"/>
    </location>
</feature>
<keyword evidence="5" id="KW-1185">Reference proteome</keyword>
<evidence type="ECO:0000313" key="5">
    <source>
        <dbReference type="Proteomes" id="UP000069773"/>
    </source>
</evidence>
<organism evidence="4 6">
    <name type="scientific">Mycolicibacterium novocastrense</name>
    <name type="common">Mycobacterium novocastrense</name>
    <dbReference type="NCBI Taxonomy" id="59813"/>
    <lineage>
        <taxon>Bacteria</taxon>
        <taxon>Bacillati</taxon>
        <taxon>Actinomycetota</taxon>
        <taxon>Actinomycetes</taxon>
        <taxon>Mycobacteriales</taxon>
        <taxon>Mycobacteriaceae</taxon>
        <taxon>Mycolicibacterium</taxon>
    </lineage>
</organism>
<reference evidence="4" key="2">
    <citation type="submission" date="2020-07" db="EMBL/GenBank/DDBJ databases">
        <authorList>
            <person name="Pettersson B.M.F."/>
            <person name="Behra P.R.K."/>
            <person name="Ramesh M."/>
            <person name="Das S."/>
            <person name="Dasgupta S."/>
            <person name="Kirsebom L.A."/>
        </authorList>
    </citation>
    <scope>NUCLEOTIDE SEQUENCE</scope>
    <source>
        <strain evidence="4">DSM 44203</strain>
    </source>
</reference>
<protein>
    <submittedName>
        <fullName evidence="4">ParB N-terminal domain-containing protein</fullName>
    </submittedName>
    <submittedName>
        <fullName evidence="3">Predicted transcriptional regulator</fullName>
    </submittedName>
</protein>
<evidence type="ECO:0000313" key="3">
    <source>
        <dbReference type="EMBL" id="GAT12124.1"/>
    </source>
</evidence>
<name>A0AAW5SKK8_MYCNV</name>
<sequence length="557" mass="60525">MTDTITTADPEYGTDHHEGPDAPLGGTLEHLDPTSLVLEDNVRDEADLDKDFLDSIREHGVLTPVVAERGDDAIVRVRAGQRRTLAARAAGLATIPVYIRPATAADDRTQLTERIGQQIVENDKRRNLTDAQRARGIQQLLDAGVSVTKVAKRLAVPRDTVKAAATATSPTVAMDALDAGQLSLVEAAALTEFEDADEGTLQQLIDAAGGPQFEHTLAQLRQQRQSAKALEDAAQSYRAQGYRVLDEQPAWRDTSCVELRWLRTADGEAVTEDEITDPAHWAVWLDEEMGFVDRATGERVDEDCIDFATEDDLNAEAEEGLRHFSTVLETTVFAPEWYCIDYEGAGLQLDSFLTNTRPVVHGRDDATNGAGGEDAEARAQREAEAAEAAKRERRKVIALNKLGDAAATVRRDYVRKLLARKTPPKGAAVFVADCLARDKYLLQENRGDDTAAELLGLGKSTGIRELIKGLGATGDPRAQVITLALVLGALEARTPKDAWRHSGSWGQHVKSADYLKFLAAAGYSLAAVEEVIIGKADADAVYDRTLQDKQAPSDDDE</sequence>
<comment type="caution">
    <text evidence="4">The sequence shown here is derived from an EMBL/GenBank/DDBJ whole genome shotgun (WGS) entry which is preliminary data.</text>
</comment>
<evidence type="ECO:0000256" key="1">
    <source>
        <dbReference type="SAM" id="MobiDB-lite"/>
    </source>
</evidence>
<dbReference type="InterPro" id="IPR050336">
    <property type="entry name" value="Chromosome_partition/occlusion"/>
</dbReference>
<dbReference type="AlphaFoldDB" id="A0AAW5SKK8"/>
<dbReference type="Gene3D" id="3.90.1530.30">
    <property type="match status" value="1"/>
</dbReference>
<proteinExistence type="predicted"/>
<dbReference type="SMART" id="SM00470">
    <property type="entry name" value="ParB"/>
    <property type="match status" value="1"/>
</dbReference>
<accession>A0AAW5SKK8</accession>
<dbReference type="Gene3D" id="1.10.10.2830">
    <property type="match status" value="1"/>
</dbReference>
<reference evidence="3 5" key="1">
    <citation type="journal article" date="2016" name="Genome Announc.">
        <title>Draft Genome Sequences of Five Rapidly Growing Mycobacterium Species, M. thermoresistibile, M. fortuitum subsp. acetamidolyticum, M. canariasense, M. brisbanense, and M. novocastrense.</title>
        <authorList>
            <person name="Katahira K."/>
            <person name="Ogura Y."/>
            <person name="Gotoh Y."/>
            <person name="Hayashi T."/>
        </authorList>
    </citation>
    <scope>NUCLEOTIDE SEQUENCE [LARGE SCALE GENOMIC DNA]</scope>
    <source>
        <strain evidence="3 5">JCM18114</strain>
    </source>
</reference>
<dbReference type="Proteomes" id="UP000069773">
    <property type="component" value="Unassembled WGS sequence"/>
</dbReference>
<dbReference type="PANTHER" id="PTHR33375:SF1">
    <property type="entry name" value="CHROMOSOME-PARTITIONING PROTEIN PARB-RELATED"/>
    <property type="match status" value="1"/>
</dbReference>
<dbReference type="PANTHER" id="PTHR33375">
    <property type="entry name" value="CHROMOSOME-PARTITIONING PROTEIN PARB-RELATED"/>
    <property type="match status" value="1"/>
</dbReference>
<dbReference type="InterPro" id="IPR036086">
    <property type="entry name" value="ParB/Sulfiredoxin_sf"/>
</dbReference>
<dbReference type="InterPro" id="IPR003115">
    <property type="entry name" value="ParB_N"/>
</dbReference>
<dbReference type="EMBL" id="BCTA01000087">
    <property type="protein sequence ID" value="GAT12124.1"/>
    <property type="molecule type" value="Genomic_DNA"/>
</dbReference>
<evidence type="ECO:0000313" key="4">
    <source>
        <dbReference type="EMBL" id="MCV7024745.1"/>
    </source>
</evidence>
<dbReference type="Proteomes" id="UP001207528">
    <property type="component" value="Unassembled WGS sequence"/>
</dbReference>
<reference evidence="4" key="3">
    <citation type="journal article" date="2022" name="BMC Genomics">
        <title>Comparative genome analysis of mycobacteria focusing on tRNA and non-coding RNA.</title>
        <authorList>
            <person name="Behra P.R.K."/>
            <person name="Pettersson B.M.F."/>
            <person name="Ramesh M."/>
            <person name="Das S."/>
            <person name="Dasgupta S."/>
            <person name="Kirsebom L.A."/>
        </authorList>
    </citation>
    <scope>NUCLEOTIDE SEQUENCE</scope>
    <source>
        <strain evidence="4">DSM 44203</strain>
    </source>
</reference>
<dbReference type="EMBL" id="JACKTI010000042">
    <property type="protein sequence ID" value="MCV7024745.1"/>
    <property type="molecule type" value="Genomic_DNA"/>
</dbReference>
<dbReference type="GO" id="GO:0005694">
    <property type="term" value="C:chromosome"/>
    <property type="evidence" value="ECO:0007669"/>
    <property type="project" value="TreeGrafter"/>
</dbReference>
<feature type="region of interest" description="Disordered" evidence="1">
    <location>
        <begin position="1"/>
        <end position="26"/>
    </location>
</feature>
<dbReference type="SUPFAM" id="SSF109709">
    <property type="entry name" value="KorB DNA-binding domain-like"/>
    <property type="match status" value="1"/>
</dbReference>
<dbReference type="RefSeq" id="WP_084377770.1">
    <property type="nucleotide sequence ID" value="NZ_BCTA01000087.1"/>
</dbReference>
<evidence type="ECO:0000259" key="2">
    <source>
        <dbReference type="SMART" id="SM00470"/>
    </source>
</evidence>
<gene>
    <name evidence="4" type="ORF">H7I77_15545</name>
    <name evidence="3" type="ORF">RMCN_5257</name>
</gene>
<dbReference type="GO" id="GO:0007059">
    <property type="term" value="P:chromosome segregation"/>
    <property type="evidence" value="ECO:0007669"/>
    <property type="project" value="TreeGrafter"/>
</dbReference>
<dbReference type="SUPFAM" id="SSF110849">
    <property type="entry name" value="ParB/Sulfiredoxin"/>
    <property type="match status" value="1"/>
</dbReference>